<evidence type="ECO:0000256" key="1">
    <source>
        <dbReference type="SAM" id="Phobius"/>
    </source>
</evidence>
<dbReference type="GO" id="GO:0008081">
    <property type="term" value="F:phosphoric diester hydrolase activity"/>
    <property type="evidence" value="ECO:0007669"/>
    <property type="project" value="UniProtKB-ARBA"/>
</dbReference>
<feature type="transmembrane region" description="Helical" evidence="1">
    <location>
        <begin position="20"/>
        <end position="46"/>
    </location>
</feature>
<dbReference type="InterPro" id="IPR003018">
    <property type="entry name" value="GAF"/>
</dbReference>
<sequence>MPQPSTTVPLIDDTTVKSRFTLPLHLLGAVGVAVLLGLMVSLFAWAGYRGSQEMLLDASQETNRYIREAVGEKVQRVLAPARNQLTLLSHSELATADNLAGRLGVLPIVFDALESDPITDALYAGYPNGEFILFRALRDRATIERVAAPPGAAFVVQSVTLDSVGARLGEFRFYGADRRLIDARFVPDYQFDPRARPWYSLAQQQEGYVFTEPYVFFTTKKVGATMATRSANGAIVVGIDLTLDSIATEIGALRTTPSSELVLLGPGGKIIGYHDVAKMTRPRQDGSLRLVSLDEMDVPVLQAAAAYADTALATASVSVAGRSWRLNVSSVPIHGSTLLTLVSAIPDEELFAGARRMVIDQIKLAVAILLMFVALGWLGTRQLVKPLNRLAQETKAIAAFDFRRNVRLRTRVKEVAELGASLNIMKGTIRRFLEIGHALTTERETRSLLDRVLRETIDLVACDGGAIFLLDEKARRLEPEVVRWRGDMVGEGDFYIHAIPLDGAGVQGELVALARNKKIGKLERRLEYDELDSLGLRALVERENAVRMALVVVPLFNRNQDLLGIMLLINAVHAGERNWKINHRLMELVRAVSGSAGIAIENNLLLQAQKDLMNALIQLIAGAIDAKSAYTGGHCARVPALTRMLAEAACRQENGPFADFNLSVEQWEAVDIGSWLHDCGKVTTPEYVVDKATKLETIYDRIHEVRMRFEVLKRDAEIAYWQGLAEGRPEPELRTAMEAEKAQLDADFAFIATCNEGGEFMDPAHIERLKGIAARHWRRTLSDRIGISYEEKRRKDRTPEPALPVAEPLLADRDDHITYREEKERYGPDNPWGFRLDVPACKMNRGEVYNLSIGRGTLTEEERFAINDHIMQTIIMLESLPLPPHLRAVPEIAGGHHEKMNGTGYPKRLKRDEMSPVARMMAIADVFEALTAADRPYKKAKKLSEAIKIMGFMKKDQHLDPDLLDLFLTDGVWKRYAEQFLDPAQIDEPDIAAVLNTKPAA</sequence>
<dbReference type="Proteomes" id="UP000295783">
    <property type="component" value="Unassembled WGS sequence"/>
</dbReference>
<reference evidence="4 5" key="1">
    <citation type="submission" date="2019-03" db="EMBL/GenBank/DDBJ databases">
        <title>Genomic Encyclopedia of Type Strains, Phase III (KMG-III): the genomes of soil and plant-associated and newly described type strains.</title>
        <authorList>
            <person name="Whitman W."/>
        </authorList>
    </citation>
    <scope>NUCLEOTIDE SEQUENCE [LARGE SCALE GENOMIC DNA]</scope>
    <source>
        <strain evidence="4 5">CGMCC 1.7660</strain>
    </source>
</reference>
<dbReference type="SUPFAM" id="SSF109604">
    <property type="entry name" value="HD-domain/PDEase-like"/>
    <property type="match status" value="2"/>
</dbReference>
<dbReference type="InterPro" id="IPR003607">
    <property type="entry name" value="HD/PDEase_dom"/>
</dbReference>
<dbReference type="SUPFAM" id="SSF55781">
    <property type="entry name" value="GAF domain-like"/>
    <property type="match status" value="1"/>
</dbReference>
<evidence type="ECO:0000259" key="2">
    <source>
        <dbReference type="PROSITE" id="PS50885"/>
    </source>
</evidence>
<proteinExistence type="predicted"/>
<dbReference type="Gene3D" id="3.30.450.40">
    <property type="match status" value="1"/>
</dbReference>
<dbReference type="PROSITE" id="PS50885">
    <property type="entry name" value="HAMP"/>
    <property type="match status" value="1"/>
</dbReference>
<dbReference type="RefSeq" id="WP_133612530.1">
    <property type="nucleotide sequence ID" value="NZ_SNYW01000006.1"/>
</dbReference>
<dbReference type="InterPro" id="IPR029151">
    <property type="entry name" value="Sensor-like_sf"/>
</dbReference>
<keyword evidence="1" id="KW-1133">Transmembrane helix</keyword>
<dbReference type="SMART" id="SM00471">
    <property type="entry name" value="HDc"/>
    <property type="match status" value="1"/>
</dbReference>
<dbReference type="PANTHER" id="PTHR45228">
    <property type="entry name" value="CYCLIC DI-GMP PHOSPHODIESTERASE TM_0186-RELATED"/>
    <property type="match status" value="1"/>
</dbReference>
<keyword evidence="1" id="KW-0812">Transmembrane</keyword>
<keyword evidence="1" id="KW-0472">Membrane</keyword>
<accession>A0A4R6WVN9</accession>
<evidence type="ECO:0000313" key="5">
    <source>
        <dbReference type="Proteomes" id="UP000295783"/>
    </source>
</evidence>
<gene>
    <name evidence="4" type="ORF">A8950_1066</name>
</gene>
<feature type="domain" description="HAMP" evidence="2">
    <location>
        <begin position="381"/>
        <end position="434"/>
    </location>
</feature>
<dbReference type="GO" id="GO:0016020">
    <property type="term" value="C:membrane"/>
    <property type="evidence" value="ECO:0007669"/>
    <property type="project" value="InterPro"/>
</dbReference>
<organism evidence="4 5">
    <name type="scientific">Dongia mobilis</name>
    <dbReference type="NCBI Taxonomy" id="578943"/>
    <lineage>
        <taxon>Bacteria</taxon>
        <taxon>Pseudomonadati</taxon>
        <taxon>Pseudomonadota</taxon>
        <taxon>Alphaproteobacteria</taxon>
        <taxon>Rhodospirillales</taxon>
        <taxon>Dongiaceae</taxon>
        <taxon>Dongia</taxon>
    </lineage>
</organism>
<dbReference type="Gene3D" id="6.10.340.10">
    <property type="match status" value="1"/>
</dbReference>
<dbReference type="Gene3D" id="3.30.450.20">
    <property type="entry name" value="PAS domain"/>
    <property type="match status" value="2"/>
</dbReference>
<dbReference type="Gene3D" id="1.10.3210.10">
    <property type="entry name" value="Hypothetical protein af1432"/>
    <property type="match status" value="2"/>
</dbReference>
<dbReference type="SUPFAM" id="SSF158472">
    <property type="entry name" value="HAMP domain-like"/>
    <property type="match status" value="1"/>
</dbReference>
<dbReference type="SMART" id="SM00065">
    <property type="entry name" value="GAF"/>
    <property type="match status" value="1"/>
</dbReference>
<dbReference type="GO" id="GO:0007165">
    <property type="term" value="P:signal transduction"/>
    <property type="evidence" value="ECO:0007669"/>
    <property type="project" value="InterPro"/>
</dbReference>
<dbReference type="CDD" id="cd00077">
    <property type="entry name" value="HDc"/>
    <property type="match status" value="1"/>
</dbReference>
<dbReference type="SMART" id="SM00304">
    <property type="entry name" value="HAMP"/>
    <property type="match status" value="1"/>
</dbReference>
<evidence type="ECO:0000259" key="3">
    <source>
        <dbReference type="PROSITE" id="PS51832"/>
    </source>
</evidence>
<dbReference type="PROSITE" id="PS51832">
    <property type="entry name" value="HD_GYP"/>
    <property type="match status" value="1"/>
</dbReference>
<keyword evidence="5" id="KW-1185">Reference proteome</keyword>
<dbReference type="AlphaFoldDB" id="A0A4R6WVN9"/>
<name>A0A4R6WVN9_9PROT</name>
<dbReference type="InterPro" id="IPR029016">
    <property type="entry name" value="GAF-like_dom_sf"/>
</dbReference>
<protein>
    <submittedName>
        <fullName evidence="4">GAF domain-containing protein</fullName>
    </submittedName>
</protein>
<dbReference type="InterPro" id="IPR052020">
    <property type="entry name" value="Cyclic_di-GMP/3'3'-cGAMP_PDE"/>
</dbReference>
<feature type="transmembrane region" description="Helical" evidence="1">
    <location>
        <begin position="362"/>
        <end position="380"/>
    </location>
</feature>
<dbReference type="OrthoDB" id="9802066at2"/>
<dbReference type="SUPFAM" id="SSF103190">
    <property type="entry name" value="Sensory domain-like"/>
    <property type="match status" value="1"/>
</dbReference>
<dbReference type="InterPro" id="IPR003660">
    <property type="entry name" value="HAMP_dom"/>
</dbReference>
<dbReference type="CDD" id="cd06225">
    <property type="entry name" value="HAMP"/>
    <property type="match status" value="1"/>
</dbReference>
<dbReference type="Pfam" id="PF13487">
    <property type="entry name" value="HD_5"/>
    <property type="match status" value="1"/>
</dbReference>
<dbReference type="EMBL" id="SNYW01000006">
    <property type="protein sequence ID" value="TDQ84509.1"/>
    <property type="molecule type" value="Genomic_DNA"/>
</dbReference>
<dbReference type="Pfam" id="PF00672">
    <property type="entry name" value="HAMP"/>
    <property type="match status" value="1"/>
</dbReference>
<dbReference type="PANTHER" id="PTHR45228:SF5">
    <property type="entry name" value="CYCLIC DI-GMP PHOSPHODIESTERASE VC_1348-RELATED"/>
    <property type="match status" value="1"/>
</dbReference>
<dbReference type="InterPro" id="IPR037522">
    <property type="entry name" value="HD_GYP_dom"/>
</dbReference>
<dbReference type="Pfam" id="PF01590">
    <property type="entry name" value="GAF"/>
    <property type="match status" value="1"/>
</dbReference>
<evidence type="ECO:0000313" key="4">
    <source>
        <dbReference type="EMBL" id="TDQ84509.1"/>
    </source>
</evidence>
<feature type="domain" description="HD-GYP" evidence="3">
    <location>
        <begin position="774"/>
        <end position="983"/>
    </location>
</feature>
<comment type="caution">
    <text evidence="4">The sequence shown here is derived from an EMBL/GenBank/DDBJ whole genome shotgun (WGS) entry which is preliminary data.</text>
</comment>